<dbReference type="AlphaFoldDB" id="A0A8J7APQ5"/>
<protein>
    <submittedName>
        <fullName evidence="2">Carboxymuconolactone decarboxylase family protein</fullName>
    </submittedName>
</protein>
<dbReference type="EMBL" id="JADEXG010000025">
    <property type="protein sequence ID" value="MBE9078001.1"/>
    <property type="molecule type" value="Genomic_DNA"/>
</dbReference>
<evidence type="ECO:0000313" key="3">
    <source>
        <dbReference type="Proteomes" id="UP000636505"/>
    </source>
</evidence>
<dbReference type="SUPFAM" id="SSF69118">
    <property type="entry name" value="AhpD-like"/>
    <property type="match status" value="1"/>
</dbReference>
<name>A0A8J7APQ5_9CYAN</name>
<gene>
    <name evidence="2" type="ORF">IQ241_11975</name>
</gene>
<evidence type="ECO:0000259" key="1">
    <source>
        <dbReference type="Pfam" id="PF02627"/>
    </source>
</evidence>
<reference evidence="2" key="1">
    <citation type="submission" date="2020-10" db="EMBL/GenBank/DDBJ databases">
        <authorList>
            <person name="Castelo-Branco R."/>
            <person name="Eusebio N."/>
            <person name="Adriana R."/>
            <person name="Vieira A."/>
            <person name="Brugerolle De Fraissinette N."/>
            <person name="Rezende De Castro R."/>
            <person name="Schneider M.P."/>
            <person name="Vasconcelos V."/>
            <person name="Leao P.N."/>
        </authorList>
    </citation>
    <scope>NUCLEOTIDE SEQUENCE</scope>
    <source>
        <strain evidence="2">LEGE 07310</strain>
    </source>
</reference>
<keyword evidence="3" id="KW-1185">Reference proteome</keyword>
<dbReference type="NCBIfam" id="TIGR00778">
    <property type="entry name" value="ahpD_dom"/>
    <property type="match status" value="1"/>
</dbReference>
<dbReference type="Pfam" id="PF02627">
    <property type="entry name" value="CMD"/>
    <property type="match status" value="1"/>
</dbReference>
<dbReference type="GO" id="GO:0051920">
    <property type="term" value="F:peroxiredoxin activity"/>
    <property type="evidence" value="ECO:0007669"/>
    <property type="project" value="InterPro"/>
</dbReference>
<accession>A0A8J7APQ5</accession>
<sequence>MPHLKALNSDEVSQDVQNIFAEIEQGFGAVPNLFKTYAHYPPLLRANWEKMKATMETGQLSGKLKQTIALLVSQDNSTEYCIAAHSQILLDMGLSETELQDIRKGKLEKVGFSDKEIQLVELMRQVNRDPNHIPNTEFEAVKQAGVSDAELVEAYGVMETFVSFNKFLDSLEVEIEM</sequence>
<dbReference type="RefSeq" id="WP_193907391.1">
    <property type="nucleotide sequence ID" value="NZ_JADEXG010000025.1"/>
</dbReference>
<proteinExistence type="predicted"/>
<dbReference type="InterPro" id="IPR003779">
    <property type="entry name" value="CMD-like"/>
</dbReference>
<dbReference type="InterPro" id="IPR029032">
    <property type="entry name" value="AhpD-like"/>
</dbReference>
<organism evidence="2 3">
    <name type="scientific">Vasconcelosia minhoensis LEGE 07310</name>
    <dbReference type="NCBI Taxonomy" id="915328"/>
    <lineage>
        <taxon>Bacteria</taxon>
        <taxon>Bacillati</taxon>
        <taxon>Cyanobacteriota</taxon>
        <taxon>Cyanophyceae</taxon>
        <taxon>Nodosilineales</taxon>
        <taxon>Cymatolegaceae</taxon>
        <taxon>Vasconcelosia</taxon>
        <taxon>Vasconcelosia minhoensis</taxon>
    </lineage>
</organism>
<feature type="domain" description="Carboxymuconolactone decarboxylase-like" evidence="1">
    <location>
        <begin position="41"/>
        <end position="103"/>
    </location>
</feature>
<dbReference type="PANTHER" id="PTHR35446">
    <property type="entry name" value="SI:CH211-175M2.5"/>
    <property type="match status" value="1"/>
</dbReference>
<dbReference type="PANTHER" id="PTHR35446:SF2">
    <property type="entry name" value="CARBOXYMUCONOLACTONE DECARBOXYLASE-LIKE DOMAIN-CONTAINING PROTEIN"/>
    <property type="match status" value="1"/>
</dbReference>
<comment type="caution">
    <text evidence="2">The sequence shown here is derived from an EMBL/GenBank/DDBJ whole genome shotgun (WGS) entry which is preliminary data.</text>
</comment>
<evidence type="ECO:0000313" key="2">
    <source>
        <dbReference type="EMBL" id="MBE9078001.1"/>
    </source>
</evidence>
<dbReference type="Gene3D" id="1.20.1290.10">
    <property type="entry name" value="AhpD-like"/>
    <property type="match status" value="1"/>
</dbReference>
<dbReference type="Proteomes" id="UP000636505">
    <property type="component" value="Unassembled WGS sequence"/>
</dbReference>
<dbReference type="InterPro" id="IPR004675">
    <property type="entry name" value="AhpD_core"/>
</dbReference>